<protein>
    <submittedName>
        <fullName evidence="2">Uncharacterized protein</fullName>
    </submittedName>
</protein>
<dbReference type="EMBL" id="VUMB01000006">
    <property type="protein sequence ID" value="MSS39458.1"/>
    <property type="molecule type" value="Genomic_DNA"/>
</dbReference>
<evidence type="ECO:0000256" key="1">
    <source>
        <dbReference type="SAM" id="Phobius"/>
    </source>
</evidence>
<reference evidence="2 3" key="1">
    <citation type="submission" date="2019-08" db="EMBL/GenBank/DDBJ databases">
        <title>In-depth cultivation of the pig gut microbiome towards novel bacterial diversity and tailored functional studies.</title>
        <authorList>
            <person name="Wylensek D."/>
            <person name="Hitch T.C.A."/>
            <person name="Clavel T."/>
        </authorList>
    </citation>
    <scope>NUCLEOTIDE SEQUENCE [LARGE SCALE GENOMIC DNA]</scope>
    <source>
        <strain evidence="2 3">BL-389-WT-3D</strain>
    </source>
</reference>
<evidence type="ECO:0000313" key="3">
    <source>
        <dbReference type="Proteomes" id="UP000462363"/>
    </source>
</evidence>
<keyword evidence="1" id="KW-0472">Membrane</keyword>
<dbReference type="RefSeq" id="WP_009248065.1">
    <property type="nucleotide sequence ID" value="NZ_AP024846.1"/>
</dbReference>
<dbReference type="AlphaFoldDB" id="A0A844F1U9"/>
<gene>
    <name evidence="2" type="ORF">FYJ37_03555</name>
</gene>
<feature type="transmembrane region" description="Helical" evidence="1">
    <location>
        <begin position="38"/>
        <end position="56"/>
    </location>
</feature>
<dbReference type="Proteomes" id="UP000462363">
    <property type="component" value="Unassembled WGS sequence"/>
</dbReference>
<feature type="transmembrane region" description="Helical" evidence="1">
    <location>
        <begin position="12"/>
        <end position="32"/>
    </location>
</feature>
<keyword evidence="1" id="KW-0812">Transmembrane</keyword>
<keyword evidence="1" id="KW-1133">Transmembrane helix</keyword>
<sequence length="67" mass="7328">MEKKSFYKTKEGGLTLAFAVIMIAFFVILAGLKMSGDAVCATGFIMMVAAMLYSPLKVFVIDRKKKG</sequence>
<proteinExistence type="predicted"/>
<evidence type="ECO:0000313" key="2">
    <source>
        <dbReference type="EMBL" id="MSS39458.1"/>
    </source>
</evidence>
<comment type="caution">
    <text evidence="2">The sequence shown here is derived from an EMBL/GenBank/DDBJ whole genome shotgun (WGS) entry which is preliminary data.</text>
</comment>
<accession>A0A844F1U9</accession>
<name>A0A844F1U9_CLOSV</name>
<organism evidence="2 3">
    <name type="scientific">Clostridium scindens (strain JCM 10418 / VPI 12708)</name>
    <dbReference type="NCBI Taxonomy" id="29347"/>
    <lineage>
        <taxon>Bacteria</taxon>
        <taxon>Bacillati</taxon>
        <taxon>Bacillota</taxon>
        <taxon>Clostridia</taxon>
        <taxon>Lachnospirales</taxon>
        <taxon>Lachnospiraceae</taxon>
    </lineage>
</organism>